<protein>
    <submittedName>
        <fullName evidence="1">Uncharacterized protein</fullName>
    </submittedName>
</protein>
<keyword evidence="2" id="KW-1185">Reference proteome</keyword>
<evidence type="ECO:0000313" key="1">
    <source>
        <dbReference type="EMBL" id="MQM17862.1"/>
    </source>
</evidence>
<comment type="caution">
    <text evidence="1">The sequence shown here is derived from an EMBL/GenBank/DDBJ whole genome shotgun (WGS) entry which is preliminary data.</text>
</comment>
<dbReference type="EMBL" id="NMUH01007812">
    <property type="protein sequence ID" value="MQM17862.1"/>
    <property type="molecule type" value="Genomic_DNA"/>
</dbReference>
<gene>
    <name evidence="1" type="ORF">Taro_050845</name>
</gene>
<organism evidence="1 2">
    <name type="scientific">Colocasia esculenta</name>
    <name type="common">Wild taro</name>
    <name type="synonym">Arum esculentum</name>
    <dbReference type="NCBI Taxonomy" id="4460"/>
    <lineage>
        <taxon>Eukaryota</taxon>
        <taxon>Viridiplantae</taxon>
        <taxon>Streptophyta</taxon>
        <taxon>Embryophyta</taxon>
        <taxon>Tracheophyta</taxon>
        <taxon>Spermatophyta</taxon>
        <taxon>Magnoliopsida</taxon>
        <taxon>Liliopsida</taxon>
        <taxon>Araceae</taxon>
        <taxon>Aroideae</taxon>
        <taxon>Colocasieae</taxon>
        <taxon>Colocasia</taxon>
    </lineage>
</organism>
<dbReference type="AlphaFoldDB" id="A0A843XF21"/>
<proteinExistence type="predicted"/>
<accession>A0A843XF21</accession>
<sequence length="38" mass="4155">MLMLKKESLTQGHTPRTCKTQLSAHSGTRALNALSHCC</sequence>
<evidence type="ECO:0000313" key="2">
    <source>
        <dbReference type="Proteomes" id="UP000652761"/>
    </source>
</evidence>
<name>A0A843XF21_COLES</name>
<dbReference type="Proteomes" id="UP000652761">
    <property type="component" value="Unassembled WGS sequence"/>
</dbReference>
<reference evidence="1" key="1">
    <citation type="submission" date="2017-07" db="EMBL/GenBank/DDBJ databases">
        <title>Taro Niue Genome Assembly and Annotation.</title>
        <authorList>
            <person name="Atibalentja N."/>
            <person name="Keating K."/>
            <person name="Fields C.J."/>
        </authorList>
    </citation>
    <scope>NUCLEOTIDE SEQUENCE</scope>
    <source>
        <strain evidence="1">Niue_2</strain>
        <tissue evidence="1">Leaf</tissue>
    </source>
</reference>